<dbReference type="OrthoDB" id="1577640at2759"/>
<protein>
    <recommendedName>
        <fullName evidence="1">Nucleoside phosphorylase domain-containing protein</fullName>
    </recommendedName>
</protein>
<comment type="caution">
    <text evidence="2">The sequence shown here is derived from an EMBL/GenBank/DDBJ whole genome shotgun (WGS) entry which is preliminary data.</text>
</comment>
<dbReference type="InterPro" id="IPR053137">
    <property type="entry name" value="NLR-like"/>
</dbReference>
<dbReference type="PANTHER" id="PTHR46082">
    <property type="entry name" value="ATP/GTP-BINDING PROTEIN-RELATED"/>
    <property type="match status" value="1"/>
</dbReference>
<dbReference type="KEGG" id="tatv:25780052"/>
<dbReference type="InterPro" id="IPR000845">
    <property type="entry name" value="Nucleoside_phosphorylase_d"/>
</dbReference>
<dbReference type="GO" id="GO:0009116">
    <property type="term" value="P:nucleoside metabolic process"/>
    <property type="evidence" value="ECO:0007669"/>
    <property type="project" value="InterPro"/>
</dbReference>
<reference evidence="2 3" key="1">
    <citation type="journal article" date="2011" name="Genome Biol.">
        <title>Comparative genome sequence analysis underscores mycoparasitism as the ancestral life style of Trichoderma.</title>
        <authorList>
            <person name="Kubicek C.P."/>
            <person name="Herrera-Estrella A."/>
            <person name="Seidl-Seiboth V."/>
            <person name="Martinez D.A."/>
            <person name="Druzhinina I.S."/>
            <person name="Thon M."/>
            <person name="Zeilinger S."/>
            <person name="Casas-Flores S."/>
            <person name="Horwitz B.A."/>
            <person name="Mukherjee P.K."/>
            <person name="Mukherjee M."/>
            <person name="Kredics L."/>
            <person name="Alcaraz L.D."/>
            <person name="Aerts A."/>
            <person name="Antal Z."/>
            <person name="Atanasova L."/>
            <person name="Cervantes-Badillo M.G."/>
            <person name="Challacombe J."/>
            <person name="Chertkov O."/>
            <person name="McCluskey K."/>
            <person name="Coulpier F."/>
            <person name="Deshpande N."/>
            <person name="von Doehren H."/>
            <person name="Ebbole D.J."/>
            <person name="Esquivel-Naranjo E.U."/>
            <person name="Fekete E."/>
            <person name="Flipphi M."/>
            <person name="Glaser F."/>
            <person name="Gomez-Rodriguez E.Y."/>
            <person name="Gruber S."/>
            <person name="Han C."/>
            <person name="Henrissat B."/>
            <person name="Hermosa R."/>
            <person name="Hernandez-Onate M."/>
            <person name="Karaffa L."/>
            <person name="Kosti I."/>
            <person name="Le Crom S."/>
            <person name="Lindquist E."/>
            <person name="Lucas S."/>
            <person name="Luebeck M."/>
            <person name="Luebeck P.S."/>
            <person name="Margeot A."/>
            <person name="Metz B."/>
            <person name="Misra M."/>
            <person name="Nevalainen H."/>
            <person name="Omann M."/>
            <person name="Packer N."/>
            <person name="Perrone G."/>
            <person name="Uresti-Rivera E.E."/>
            <person name="Salamov A."/>
            <person name="Schmoll M."/>
            <person name="Seiboth B."/>
            <person name="Shapiro H."/>
            <person name="Sukno S."/>
            <person name="Tamayo-Ramos J.A."/>
            <person name="Tisch D."/>
            <person name="Wiest A."/>
            <person name="Wilkinson H.H."/>
            <person name="Zhang M."/>
            <person name="Coutinho P.M."/>
            <person name="Kenerley C.M."/>
            <person name="Monte E."/>
            <person name="Baker S.E."/>
            <person name="Grigoriev I.V."/>
        </authorList>
    </citation>
    <scope>NUCLEOTIDE SEQUENCE [LARGE SCALE GENOMIC DNA]</scope>
    <source>
        <strain evidence="3">ATCC 20476 / IMI 206040</strain>
    </source>
</reference>
<dbReference type="GeneID" id="25780052"/>
<evidence type="ECO:0000313" key="3">
    <source>
        <dbReference type="Proteomes" id="UP000005426"/>
    </source>
</evidence>
<dbReference type="PANTHER" id="PTHR46082:SF11">
    <property type="entry name" value="AAA+ ATPASE DOMAIN-CONTAINING PROTEIN-RELATED"/>
    <property type="match status" value="1"/>
</dbReference>
<dbReference type="STRING" id="452589.G9P901"/>
<dbReference type="SUPFAM" id="SSF53167">
    <property type="entry name" value="Purine and uridine phosphorylases"/>
    <property type="match status" value="1"/>
</dbReference>
<dbReference type="GO" id="GO:0003824">
    <property type="term" value="F:catalytic activity"/>
    <property type="evidence" value="ECO:0007669"/>
    <property type="project" value="InterPro"/>
</dbReference>
<gene>
    <name evidence="2" type="ORF">TRIATDRAFT_29040</name>
</gene>
<dbReference type="EMBL" id="ABDG02000027">
    <property type="protein sequence ID" value="EHK41029.1"/>
    <property type="molecule type" value="Genomic_DNA"/>
</dbReference>
<name>G9P901_HYPAI</name>
<dbReference type="AlphaFoldDB" id="G9P901"/>
<sequence>MAAAIAIPYARDDYTVGWVCALPTELTAAIYMLKERHPDLKLPRGDSNAYILGKMGEHNVVIAGLPKGRTGTTSSATVAAQMISSFPNIKVGLMVGIGSGIPQKVWLGDVVISAPVDDRPGVIQWDMGRAEDKGFVQTGSLNPPAKLLLSSLAKFEAEQIKVHASMMESLAKQVPDYYFKSPQPKDIAYESTYQHVSGNDCSQCDDNMALKREPRKRHGLHYGLVASGNQVIKSAEQRDKLYRQFDEKILCIETEAAGLMNDFPCIVIRGISDYGDSHTNVAWQEYAAAAAAACAKTFLDVVPVSEVDKLEAVKSKYMFHIPFKR</sequence>
<organism evidence="2 3">
    <name type="scientific">Hypocrea atroviridis (strain ATCC 20476 / IMI 206040)</name>
    <name type="common">Trichoderma atroviride</name>
    <dbReference type="NCBI Taxonomy" id="452589"/>
    <lineage>
        <taxon>Eukaryota</taxon>
        <taxon>Fungi</taxon>
        <taxon>Dikarya</taxon>
        <taxon>Ascomycota</taxon>
        <taxon>Pezizomycotina</taxon>
        <taxon>Sordariomycetes</taxon>
        <taxon>Hypocreomycetidae</taxon>
        <taxon>Hypocreales</taxon>
        <taxon>Hypocreaceae</taxon>
        <taxon>Trichoderma</taxon>
    </lineage>
</organism>
<evidence type="ECO:0000259" key="1">
    <source>
        <dbReference type="Pfam" id="PF01048"/>
    </source>
</evidence>
<feature type="domain" description="Nucleoside phosphorylase" evidence="1">
    <location>
        <begin position="16"/>
        <end position="298"/>
    </location>
</feature>
<dbReference type="eggNOG" id="KOG4177">
    <property type="taxonomic scope" value="Eukaryota"/>
</dbReference>
<evidence type="ECO:0000313" key="2">
    <source>
        <dbReference type="EMBL" id="EHK41029.1"/>
    </source>
</evidence>
<accession>G9P901</accession>
<dbReference type="Gene3D" id="3.40.50.1580">
    <property type="entry name" value="Nucleoside phosphorylase domain"/>
    <property type="match status" value="1"/>
</dbReference>
<proteinExistence type="predicted"/>
<dbReference type="Pfam" id="PF01048">
    <property type="entry name" value="PNP_UDP_1"/>
    <property type="match status" value="1"/>
</dbReference>
<keyword evidence="3" id="KW-1185">Reference proteome</keyword>
<dbReference type="Proteomes" id="UP000005426">
    <property type="component" value="Unassembled WGS sequence"/>
</dbReference>
<dbReference type="InterPro" id="IPR035994">
    <property type="entry name" value="Nucleoside_phosphorylase_sf"/>
</dbReference>
<dbReference type="OMA" id="QVMRNAA"/>
<dbReference type="HOGENOM" id="CLU_000288_34_22_1"/>